<accession>A0A8H7DXJ3</accession>
<feature type="region of interest" description="Disordered" evidence="1">
    <location>
        <begin position="1"/>
        <end position="25"/>
    </location>
</feature>
<dbReference type="InterPro" id="IPR013724">
    <property type="entry name" value="GIT_SHD"/>
</dbReference>
<dbReference type="GeneID" id="59369985"/>
<dbReference type="PANTHER" id="PTHR21601">
    <property type="entry name" value="SPA2 PROTEIN"/>
    <property type="match status" value="1"/>
</dbReference>
<evidence type="ECO:0000256" key="1">
    <source>
        <dbReference type="SAM" id="MobiDB-lite"/>
    </source>
</evidence>
<dbReference type="RefSeq" id="XP_036635652.1">
    <property type="nucleotide sequence ID" value="XM_036769807.1"/>
</dbReference>
<gene>
    <name evidence="3" type="primary">SPA2_2</name>
    <name evidence="3" type="ORF">PC9H_000144</name>
</gene>
<reference evidence="3" key="1">
    <citation type="submission" date="2019-07" db="EMBL/GenBank/DDBJ databases">
        <authorList>
            <person name="Palmer J.M."/>
        </authorList>
    </citation>
    <scope>NUCLEOTIDE SEQUENCE</scope>
    <source>
        <strain evidence="3">PC9</strain>
    </source>
</reference>
<feature type="domain" description="GIT Spa2 homology (SHD)" evidence="2">
    <location>
        <begin position="109"/>
        <end position="139"/>
    </location>
</feature>
<protein>
    <submittedName>
        <fullName evidence="3">Component of the polarisome</fullName>
    </submittedName>
</protein>
<name>A0A8H7DXJ3_PLEOS</name>
<dbReference type="Pfam" id="PF08518">
    <property type="entry name" value="GIT_SHD"/>
    <property type="match status" value="2"/>
</dbReference>
<organism evidence="3 4">
    <name type="scientific">Pleurotus ostreatus</name>
    <name type="common">Oyster mushroom</name>
    <name type="synonym">White-rot fungus</name>
    <dbReference type="NCBI Taxonomy" id="5322"/>
    <lineage>
        <taxon>Eukaryota</taxon>
        <taxon>Fungi</taxon>
        <taxon>Dikarya</taxon>
        <taxon>Basidiomycota</taxon>
        <taxon>Agaricomycotina</taxon>
        <taxon>Agaricomycetes</taxon>
        <taxon>Agaricomycetidae</taxon>
        <taxon>Agaricales</taxon>
        <taxon>Pleurotineae</taxon>
        <taxon>Pleurotaceae</taxon>
        <taxon>Pleurotus</taxon>
    </lineage>
</organism>
<dbReference type="OrthoDB" id="5588096at2759"/>
<dbReference type="EMBL" id="JACETU010000001">
    <property type="protein sequence ID" value="KAF7439808.1"/>
    <property type="molecule type" value="Genomic_DNA"/>
</dbReference>
<dbReference type="Proteomes" id="UP000623687">
    <property type="component" value="Unassembled WGS sequence"/>
</dbReference>
<proteinExistence type="predicted"/>
<dbReference type="VEuPathDB" id="FungiDB:PC9H_000144"/>
<comment type="caution">
    <text evidence="3">The sequence shown here is derived from an EMBL/GenBank/DDBJ whole genome shotgun (WGS) entry which is preliminary data.</text>
</comment>
<keyword evidence="4" id="KW-1185">Reference proteome</keyword>
<dbReference type="InterPro" id="IPR039892">
    <property type="entry name" value="Spa2/Sph1"/>
</dbReference>
<dbReference type="AlphaFoldDB" id="A0A8H7DXJ3"/>
<sequence length="316" mass="35771">MSSRPATPCEARNSTEDHGSASDGGCVPPDYRKALKVHFDELYPHLVRHLTRSSIDARPRTRQKISQATEEQLWELSTDVYDEFMRRMSLQGAKFLPAQEGYHPKRNAARQKLASLPDERFEVLCGDVFQEISRRYPEFYDCESSDSSSETGLAFSCWLMRQEFPRGLQRARFPNKLRATAPAYGTACQAVEEKPVVAYQDGSELGTTHSVVTNSDHSEETLIASISQSEKPRQTTPSRRQRGKYGLCNLRPAWLQRLWKVLHHQPQTTARAQNEVKEGSQPAADSSRRQKLCLVGRLGLALHSLSCFVKPRLPPE</sequence>
<feature type="domain" description="GIT Spa2 homology (SHD)" evidence="2">
    <location>
        <begin position="61"/>
        <end position="91"/>
    </location>
</feature>
<dbReference type="GO" id="GO:0005078">
    <property type="term" value="F:MAP-kinase scaffold activity"/>
    <property type="evidence" value="ECO:0007669"/>
    <property type="project" value="TreeGrafter"/>
</dbReference>
<dbReference type="SMART" id="SM00555">
    <property type="entry name" value="GIT"/>
    <property type="match status" value="2"/>
</dbReference>
<evidence type="ECO:0000313" key="4">
    <source>
        <dbReference type="Proteomes" id="UP000623687"/>
    </source>
</evidence>
<evidence type="ECO:0000313" key="3">
    <source>
        <dbReference type="EMBL" id="KAF7439808.1"/>
    </source>
</evidence>
<evidence type="ECO:0000259" key="2">
    <source>
        <dbReference type="SMART" id="SM00555"/>
    </source>
</evidence>
<dbReference type="PANTHER" id="PTHR21601:SF0">
    <property type="entry name" value="PROTEIN SPA2-RELATED"/>
    <property type="match status" value="1"/>
</dbReference>
<feature type="region of interest" description="Disordered" evidence="1">
    <location>
        <begin position="269"/>
        <end position="288"/>
    </location>
</feature>